<gene>
    <name evidence="3" type="ORF">Syun_023016</name>
</gene>
<reference evidence="3 4" key="1">
    <citation type="submission" date="2024-01" db="EMBL/GenBank/DDBJ databases">
        <title>Genome assemblies of Stephania.</title>
        <authorList>
            <person name="Yang L."/>
        </authorList>
    </citation>
    <scope>NUCLEOTIDE SEQUENCE [LARGE SCALE GENOMIC DNA]</scope>
    <source>
        <strain evidence="3">YNDBR</strain>
        <tissue evidence="3">Leaf</tissue>
    </source>
</reference>
<comment type="caution">
    <text evidence="3">The sequence shown here is derived from an EMBL/GenBank/DDBJ whole genome shotgun (WGS) entry which is preliminary data.</text>
</comment>
<feature type="domain" description="PEP-utilising enzyme C-terminal" evidence="2">
    <location>
        <begin position="84"/>
        <end position="162"/>
    </location>
</feature>
<dbReference type="PROSITE" id="PS00742">
    <property type="entry name" value="PEP_ENZYMES_2"/>
    <property type="match status" value="1"/>
</dbReference>
<dbReference type="SUPFAM" id="SSF51621">
    <property type="entry name" value="Phosphoenolpyruvate/pyruvate domain"/>
    <property type="match status" value="1"/>
</dbReference>
<dbReference type="Gene3D" id="3.20.20.60">
    <property type="entry name" value="Phosphoenolpyruvate-binding domains"/>
    <property type="match status" value="1"/>
</dbReference>
<dbReference type="Pfam" id="PF02896">
    <property type="entry name" value="PEP-utilizers_C"/>
    <property type="match status" value="1"/>
</dbReference>
<dbReference type="PANTHER" id="PTHR22931">
    <property type="entry name" value="PHOSPHOENOLPYRUVATE DIKINASE-RELATED"/>
    <property type="match status" value="1"/>
</dbReference>
<keyword evidence="4" id="KW-1185">Reference proteome</keyword>
<dbReference type="InterPro" id="IPR000121">
    <property type="entry name" value="PEP_util_C"/>
</dbReference>
<feature type="region of interest" description="Disordered" evidence="1">
    <location>
        <begin position="1"/>
        <end position="27"/>
    </location>
</feature>
<evidence type="ECO:0000313" key="4">
    <source>
        <dbReference type="Proteomes" id="UP001420932"/>
    </source>
</evidence>
<dbReference type="PANTHER" id="PTHR22931:SF9">
    <property type="entry name" value="PYRUVATE, PHOSPHATE DIKINASE 1, CHLOROPLASTIC"/>
    <property type="match status" value="1"/>
</dbReference>
<sequence length="301" mass="34702">MTETGATRRRERERDERDQRQDRETRKARDLHLSQYATSEQARKVLADLKDGTDTLYMGNICKTWTREQVLERLMNLGVEQIEEIYLPEIMVPLELEHQVSLIRDVSKKLFSEMGTSIGYKIGTMIEIPRAALVADEIAEQVEFFSFGTNDLTQMTFGYSREYVGKFLPIYLSKGILQHDPFETINIFNQNLMAEEDRVPQLPLPLTSSKQQAASSSYGRTKIAAEHMAVTFGAHSAFRRDERMSLGSYLHDRNTWLVTFGAHSSFRWDERMSLGSYLHDRCILTGCCPQMEIQKCFKAAF</sequence>
<dbReference type="EMBL" id="JBBNAF010000010">
    <property type="protein sequence ID" value="KAK9107005.1"/>
    <property type="molecule type" value="Genomic_DNA"/>
</dbReference>
<proteinExistence type="predicted"/>
<dbReference type="InterPro" id="IPR040442">
    <property type="entry name" value="Pyrv_kinase-like_dom_sf"/>
</dbReference>
<accession>A0AAP0F840</accession>
<evidence type="ECO:0000313" key="3">
    <source>
        <dbReference type="EMBL" id="KAK9107005.1"/>
    </source>
</evidence>
<dbReference type="Proteomes" id="UP001420932">
    <property type="component" value="Unassembled WGS sequence"/>
</dbReference>
<organism evidence="3 4">
    <name type="scientific">Stephania yunnanensis</name>
    <dbReference type="NCBI Taxonomy" id="152371"/>
    <lineage>
        <taxon>Eukaryota</taxon>
        <taxon>Viridiplantae</taxon>
        <taxon>Streptophyta</taxon>
        <taxon>Embryophyta</taxon>
        <taxon>Tracheophyta</taxon>
        <taxon>Spermatophyta</taxon>
        <taxon>Magnoliopsida</taxon>
        <taxon>Ranunculales</taxon>
        <taxon>Menispermaceae</taxon>
        <taxon>Menispermoideae</taxon>
        <taxon>Cissampelideae</taxon>
        <taxon>Stephania</taxon>
    </lineage>
</organism>
<evidence type="ECO:0000259" key="2">
    <source>
        <dbReference type="Pfam" id="PF02896"/>
    </source>
</evidence>
<dbReference type="AlphaFoldDB" id="A0AAP0F840"/>
<dbReference type="GO" id="GO:0050242">
    <property type="term" value="F:pyruvate, phosphate dikinase activity"/>
    <property type="evidence" value="ECO:0007669"/>
    <property type="project" value="InterPro"/>
</dbReference>
<dbReference type="InterPro" id="IPR015813">
    <property type="entry name" value="Pyrv/PenolPyrv_kinase-like_dom"/>
</dbReference>
<protein>
    <recommendedName>
        <fullName evidence="2">PEP-utilising enzyme C-terminal domain-containing protein</fullName>
    </recommendedName>
</protein>
<name>A0AAP0F840_9MAGN</name>
<dbReference type="InterPro" id="IPR023151">
    <property type="entry name" value="PEP_util_CS"/>
</dbReference>
<dbReference type="InterPro" id="IPR010121">
    <property type="entry name" value="Pyruvate_phosphate_dikinase"/>
</dbReference>
<evidence type="ECO:0000256" key="1">
    <source>
        <dbReference type="SAM" id="MobiDB-lite"/>
    </source>
</evidence>